<dbReference type="EMBL" id="BAAAFR010000001">
    <property type="protein sequence ID" value="GAA0309822.1"/>
    <property type="molecule type" value="Genomic_DNA"/>
</dbReference>
<protein>
    <submittedName>
        <fullName evidence="4">3'-5' exonuclease</fullName>
    </submittedName>
</protein>
<dbReference type="Gene3D" id="3.30.420.10">
    <property type="entry name" value="Ribonuclease H-like superfamily/Ribonuclease H"/>
    <property type="match status" value="1"/>
</dbReference>
<keyword evidence="5" id="KW-1185">Reference proteome</keyword>
<evidence type="ECO:0000313" key="4">
    <source>
        <dbReference type="EMBL" id="GAA0309822.1"/>
    </source>
</evidence>
<dbReference type="PANTHER" id="PTHR30231">
    <property type="entry name" value="DNA POLYMERASE III SUBUNIT EPSILON"/>
    <property type="match status" value="1"/>
</dbReference>
<evidence type="ECO:0000256" key="1">
    <source>
        <dbReference type="ARBA" id="ARBA00022722"/>
    </source>
</evidence>
<organism evidence="4 5">
    <name type="scientific">Psychrobacter aestuarii</name>
    <dbReference type="NCBI Taxonomy" id="556327"/>
    <lineage>
        <taxon>Bacteria</taxon>
        <taxon>Pseudomonadati</taxon>
        <taxon>Pseudomonadota</taxon>
        <taxon>Gammaproteobacteria</taxon>
        <taxon>Moraxellales</taxon>
        <taxon>Moraxellaceae</taxon>
        <taxon>Psychrobacter</taxon>
    </lineage>
</organism>
<keyword evidence="1" id="KW-0540">Nuclease</keyword>
<dbReference type="CDD" id="cd06127">
    <property type="entry name" value="DEDDh"/>
    <property type="match status" value="1"/>
</dbReference>
<dbReference type="SUPFAM" id="SSF53098">
    <property type="entry name" value="Ribonuclease H-like"/>
    <property type="match status" value="1"/>
</dbReference>
<dbReference type="Proteomes" id="UP001501787">
    <property type="component" value="Unassembled WGS sequence"/>
</dbReference>
<dbReference type="NCBIfam" id="NF006601">
    <property type="entry name" value="PRK09145.1"/>
    <property type="match status" value="1"/>
</dbReference>
<evidence type="ECO:0000256" key="2">
    <source>
        <dbReference type="ARBA" id="ARBA00022839"/>
    </source>
</evidence>
<dbReference type="GO" id="GO:0004527">
    <property type="term" value="F:exonuclease activity"/>
    <property type="evidence" value="ECO:0007669"/>
    <property type="project" value="UniProtKB-KW"/>
</dbReference>
<keyword evidence="2 4" id="KW-0269">Exonuclease</keyword>
<dbReference type="SMART" id="SM00479">
    <property type="entry name" value="EXOIII"/>
    <property type="match status" value="1"/>
</dbReference>
<feature type="domain" description="Exonuclease" evidence="3">
    <location>
        <begin position="30"/>
        <end position="203"/>
    </location>
</feature>
<dbReference type="InterPro" id="IPR036397">
    <property type="entry name" value="RNaseH_sf"/>
</dbReference>
<comment type="caution">
    <text evidence="4">The sequence shown here is derived from an EMBL/GenBank/DDBJ whole genome shotgun (WGS) entry which is preliminary data.</text>
</comment>
<sequence length="203" mass="22798">MIHQLKRQWQRRKLTRDGLEYLFAPPYAGEWVAIDCEMSGLNPKRHHLLSIAAIHINHNHIDTGNGLHLICKPPVPPTSDSIVIHGLRGVDVAQGMDYDAMLALLLPFIGNRPIVGFCPLLDMAFLNPLVKNYMGTPLPNEVIDIRALYSRRTGNRTEGVLSPDQHLSAILAHFDIPYVETHNAFDDALMTAMAFLHLKRVRG</sequence>
<dbReference type="PANTHER" id="PTHR30231:SF7">
    <property type="entry name" value="BLR4117 PROTEIN"/>
    <property type="match status" value="1"/>
</dbReference>
<evidence type="ECO:0000313" key="5">
    <source>
        <dbReference type="Proteomes" id="UP001501787"/>
    </source>
</evidence>
<dbReference type="InterPro" id="IPR013520">
    <property type="entry name" value="Ribonucl_H"/>
</dbReference>
<reference evidence="4 5" key="1">
    <citation type="journal article" date="2019" name="Int. J. Syst. Evol. Microbiol.">
        <title>The Global Catalogue of Microorganisms (GCM) 10K type strain sequencing project: providing services to taxonomists for standard genome sequencing and annotation.</title>
        <authorList>
            <consortium name="The Broad Institute Genomics Platform"/>
            <consortium name="The Broad Institute Genome Sequencing Center for Infectious Disease"/>
            <person name="Wu L."/>
            <person name="Ma J."/>
        </authorList>
    </citation>
    <scope>NUCLEOTIDE SEQUENCE [LARGE SCALE GENOMIC DNA]</scope>
    <source>
        <strain evidence="4 5">JCM 16343</strain>
    </source>
</reference>
<proteinExistence type="predicted"/>
<gene>
    <name evidence="4" type="ORF">GCM10009129_03780</name>
</gene>
<accession>A0ABN0VL77</accession>
<name>A0ABN0VL77_9GAMM</name>
<dbReference type="InterPro" id="IPR012337">
    <property type="entry name" value="RNaseH-like_sf"/>
</dbReference>
<dbReference type="Pfam" id="PF00929">
    <property type="entry name" value="RNase_T"/>
    <property type="match status" value="1"/>
</dbReference>
<keyword evidence="2 4" id="KW-0378">Hydrolase</keyword>
<evidence type="ECO:0000259" key="3">
    <source>
        <dbReference type="SMART" id="SM00479"/>
    </source>
</evidence>